<proteinExistence type="predicted"/>
<dbReference type="GO" id="GO:0005886">
    <property type="term" value="C:plasma membrane"/>
    <property type="evidence" value="ECO:0007669"/>
    <property type="project" value="TreeGrafter"/>
</dbReference>
<dbReference type="GO" id="GO:0007264">
    <property type="term" value="P:small GTPase-mediated signal transduction"/>
    <property type="evidence" value="ECO:0007669"/>
    <property type="project" value="TreeGrafter"/>
</dbReference>
<evidence type="ECO:0000313" key="3">
    <source>
        <dbReference type="Proteomes" id="UP000245942"/>
    </source>
</evidence>
<evidence type="ECO:0000256" key="1">
    <source>
        <dbReference type="SAM" id="MobiDB-lite"/>
    </source>
</evidence>
<feature type="region of interest" description="Disordered" evidence="1">
    <location>
        <begin position="948"/>
        <end position="988"/>
    </location>
</feature>
<feature type="compositionally biased region" description="Low complexity" evidence="1">
    <location>
        <begin position="1137"/>
        <end position="1153"/>
    </location>
</feature>
<feature type="compositionally biased region" description="Polar residues" evidence="1">
    <location>
        <begin position="852"/>
        <end position="863"/>
    </location>
</feature>
<feature type="region of interest" description="Disordered" evidence="1">
    <location>
        <begin position="71"/>
        <end position="119"/>
    </location>
</feature>
<dbReference type="EMBL" id="KZ819339">
    <property type="protein sequence ID" value="PWN17912.1"/>
    <property type="molecule type" value="Genomic_DNA"/>
</dbReference>
<sequence length="1164" mass="122140">MTTPSLAPLSLPLTITTKFWPSSPTYPSYRSSLSHLFSLLQDGIDESASISSFVREFVAAQREFVQNLERAGAASGNGNGSGSGAREKTKEIFKGSRRASNSSNAGSLGSSSTSSSSSRSVTLQALQTSTLAPLIASHAQAVQALESKILEPFTEWSAEHTERIRRNWALVEGWLDAFEEGQDELDRLRSNYESKCRQADEAEDDARFSGVDVNEWFSGASQVTEEPAATRAAPSDVKDAESAAVPHERKDSAETDTTHVEGAEADEDGLDPVKLERRRTLRKQFGFTSRATSGSEPKTAAASEEKGLEQSPSAKKSAAPKTISSALNSALSAPALQGIRDRLAAAAGTAGGIAEKWKRLRTEADRLEGEYLAKARRLDTLRCRMEDAISDVFAVVQRLEMDRLVAVKSVVKDYIDAARILNPAVVDSLAPFFKSYEPRAIMSRMIATASTGAYRPQVEVFHPFYHDEEEGEAGSHQSPAVAHGTGWAGFGMCLDVRARTEMLHKQESLMDAVTSPSSATSPSPKATVTLPLVFSYLLSSLEQAYSNDALWPVRSDSEDAQSSLSVAKRKSWLYDVSLRSGHACREAIIAHMVSSSHPGAELGAGLQTVLDRFDPPTKVMTLKLWLAELSGAPDHGAEGGDFGVGGGVSGGSLVPEENWYLIESLYKAAESVEMRWRKEKLAKGKGKDSELAPPGGEKESREPPLELDDAIKDEIRRGVLEDLTVVLGKLSVIHLTVLDSLILHLRSLISSTHTALEADPTYINKLALSLGPFVLRPAKSTPLALLSPVPTLLLVDLITSYNELLPPALRRKKEREANRVQVQGQGNETLERSLPKPIRKRTKPIDRRVRRSQLSGMGMSTSGFDVPPAMPIRSASGSEKAVPPIPSTRTPPKLTTDTTFLRPQRGSGHGTGTGTEEDEEDTPTPIAQRLFGSLKGGAAAAIAAASSAAGGNGDGSASAAPSSNLTVSTLVEPSGGSSNGGSDYGTPTEEVTDKRLEAQIPGSLPAAAVGGSGTSSTSDGASHPSEAVAGTAHELQAAAPSTSAPAAAPPLAGVASIPTDPAPAPAPEVTSPSPSRSPSAAPARTSTPPSNSASTEKPLSNVARLSRQFGSPSLPSHPSPGAGTASGIGSGAGGMVPSRSGAVRGPRSAAGPRPMGGAGGGGGA</sequence>
<dbReference type="Gene3D" id="1.20.1270.60">
    <property type="entry name" value="Arfaptin homology (AH) domain/BAR domain"/>
    <property type="match status" value="1"/>
</dbReference>
<name>A0A316TWR7_9BASI</name>
<feature type="compositionally biased region" description="Low complexity" evidence="1">
    <location>
        <begin position="98"/>
        <end position="119"/>
    </location>
</feature>
<dbReference type="InterPro" id="IPR027267">
    <property type="entry name" value="AH/BAR_dom_sf"/>
</dbReference>
<reference evidence="2 3" key="1">
    <citation type="journal article" date="2018" name="Mol. Biol. Evol.">
        <title>Broad Genomic Sampling Reveals a Smut Pathogenic Ancestry of the Fungal Clade Ustilaginomycotina.</title>
        <authorList>
            <person name="Kijpornyongpan T."/>
            <person name="Mondo S.J."/>
            <person name="Barry K."/>
            <person name="Sandor L."/>
            <person name="Lee J."/>
            <person name="Lipzen A."/>
            <person name="Pangilinan J."/>
            <person name="LaButti K."/>
            <person name="Hainaut M."/>
            <person name="Henrissat B."/>
            <person name="Grigoriev I.V."/>
            <person name="Spatafora J.W."/>
            <person name="Aime M.C."/>
        </authorList>
    </citation>
    <scope>NUCLEOTIDE SEQUENCE [LARGE SCALE GENOMIC DNA]</scope>
    <source>
        <strain evidence="2 3">MCA 4718</strain>
    </source>
</reference>
<feature type="region of interest" description="Disordered" evidence="1">
    <location>
        <begin position="219"/>
        <end position="320"/>
    </location>
</feature>
<dbReference type="PANTHER" id="PTHR23065:SF17">
    <property type="entry name" value="RHO-GTPASE-ACTIVATING PROTEIN RGD2"/>
    <property type="match status" value="1"/>
</dbReference>
<feature type="compositionally biased region" description="Low complexity" evidence="1">
    <location>
        <begin position="948"/>
        <end position="963"/>
    </location>
</feature>
<feature type="region of interest" description="Disordered" evidence="1">
    <location>
        <begin position="1004"/>
        <end position="1164"/>
    </location>
</feature>
<feature type="compositionally biased region" description="Basic and acidic residues" evidence="1">
    <location>
        <begin position="236"/>
        <end position="262"/>
    </location>
</feature>
<feature type="compositionally biased region" description="Low complexity" evidence="1">
    <location>
        <begin position="1006"/>
        <end position="1022"/>
    </location>
</feature>
<feature type="compositionally biased region" description="Low complexity" evidence="1">
    <location>
        <begin position="888"/>
        <end position="899"/>
    </location>
</feature>
<dbReference type="GO" id="GO:0005096">
    <property type="term" value="F:GTPase activator activity"/>
    <property type="evidence" value="ECO:0007669"/>
    <property type="project" value="TreeGrafter"/>
</dbReference>
<dbReference type="SUPFAM" id="SSF103657">
    <property type="entry name" value="BAR/IMD domain-like"/>
    <property type="match status" value="1"/>
</dbReference>
<dbReference type="GO" id="GO:0005737">
    <property type="term" value="C:cytoplasm"/>
    <property type="evidence" value="ECO:0007669"/>
    <property type="project" value="TreeGrafter"/>
</dbReference>
<dbReference type="OrthoDB" id="2155291at2759"/>
<feature type="region of interest" description="Disordered" evidence="1">
    <location>
        <begin position="850"/>
        <end position="923"/>
    </location>
</feature>
<dbReference type="AlphaFoldDB" id="A0A316TWR7"/>
<feature type="compositionally biased region" description="Low complexity" evidence="1">
    <location>
        <begin position="1111"/>
        <end position="1123"/>
    </location>
</feature>
<organism evidence="2 3">
    <name type="scientific">Pseudomicrostroma glucosiphilum</name>
    <dbReference type="NCBI Taxonomy" id="1684307"/>
    <lineage>
        <taxon>Eukaryota</taxon>
        <taxon>Fungi</taxon>
        <taxon>Dikarya</taxon>
        <taxon>Basidiomycota</taxon>
        <taxon>Ustilaginomycotina</taxon>
        <taxon>Exobasidiomycetes</taxon>
        <taxon>Microstromatales</taxon>
        <taxon>Microstromatales incertae sedis</taxon>
        <taxon>Pseudomicrostroma</taxon>
    </lineage>
</organism>
<feature type="compositionally biased region" description="Basic and acidic residues" evidence="1">
    <location>
        <begin position="85"/>
        <end position="94"/>
    </location>
</feature>
<feature type="compositionally biased region" description="Low complexity" evidence="1">
    <location>
        <begin position="1070"/>
        <end position="1095"/>
    </location>
</feature>
<dbReference type="PANTHER" id="PTHR23065">
    <property type="entry name" value="PROLINE-SERINE-THREONINE PHOSPHATASE INTERACTING PROTEIN 1"/>
    <property type="match status" value="1"/>
</dbReference>
<evidence type="ECO:0008006" key="4">
    <source>
        <dbReference type="Google" id="ProtNLM"/>
    </source>
</evidence>
<feature type="compositionally biased region" description="Low complexity" evidence="1">
    <location>
        <begin position="1037"/>
        <end position="1056"/>
    </location>
</feature>
<dbReference type="GO" id="GO:0007010">
    <property type="term" value="P:cytoskeleton organization"/>
    <property type="evidence" value="ECO:0007669"/>
    <property type="project" value="TreeGrafter"/>
</dbReference>
<evidence type="ECO:0000313" key="2">
    <source>
        <dbReference type="EMBL" id="PWN17912.1"/>
    </source>
</evidence>
<dbReference type="GO" id="GO:0000935">
    <property type="term" value="C:division septum"/>
    <property type="evidence" value="ECO:0007669"/>
    <property type="project" value="TreeGrafter"/>
</dbReference>
<dbReference type="GeneID" id="37015145"/>
<feature type="compositionally biased region" description="Gly residues" evidence="1">
    <location>
        <begin position="1154"/>
        <end position="1164"/>
    </location>
</feature>
<accession>A0A316TWR7</accession>
<dbReference type="RefSeq" id="XP_025345072.1">
    <property type="nucleotide sequence ID" value="XM_025493411.1"/>
</dbReference>
<keyword evidence="3" id="KW-1185">Reference proteome</keyword>
<feature type="compositionally biased region" description="Polar residues" evidence="1">
    <location>
        <begin position="286"/>
        <end position="296"/>
    </location>
</feature>
<feature type="region of interest" description="Disordered" evidence="1">
    <location>
        <begin position="683"/>
        <end position="707"/>
    </location>
</feature>
<protein>
    <recommendedName>
        <fullName evidence="4">Rho-GAP domain-containing protein</fullName>
    </recommendedName>
</protein>
<dbReference type="Proteomes" id="UP000245942">
    <property type="component" value="Unassembled WGS sequence"/>
</dbReference>
<gene>
    <name evidence="2" type="ORF">BCV69DRAFT_285502</name>
</gene>
<dbReference type="STRING" id="1684307.A0A316TWR7"/>
<feature type="compositionally biased region" description="Gly residues" evidence="1">
    <location>
        <begin position="1124"/>
        <end position="1134"/>
    </location>
</feature>